<proteinExistence type="predicted"/>
<protein>
    <submittedName>
        <fullName evidence="1">Uncharacterized protein</fullName>
    </submittedName>
</protein>
<dbReference type="RefSeq" id="WP_253237007.1">
    <property type="nucleotide sequence ID" value="NZ_JAMYJR010000009.1"/>
</dbReference>
<gene>
    <name evidence="1" type="ORF">M1L60_09790</name>
</gene>
<keyword evidence="2" id="KW-1185">Reference proteome</keyword>
<comment type="caution">
    <text evidence="1">The sequence shown here is derived from an EMBL/GenBank/DDBJ whole genome shotgun (WGS) entry which is preliminary data.</text>
</comment>
<evidence type="ECO:0000313" key="2">
    <source>
        <dbReference type="Proteomes" id="UP001523369"/>
    </source>
</evidence>
<evidence type="ECO:0000313" key="1">
    <source>
        <dbReference type="EMBL" id="MCO8270882.1"/>
    </source>
</evidence>
<dbReference type="Proteomes" id="UP001523369">
    <property type="component" value="Unassembled WGS sequence"/>
</dbReference>
<organism evidence="1 2">
    <name type="scientific">Paractinoplanes aksuensis</name>
    <dbReference type="NCBI Taxonomy" id="2939490"/>
    <lineage>
        <taxon>Bacteria</taxon>
        <taxon>Bacillati</taxon>
        <taxon>Actinomycetota</taxon>
        <taxon>Actinomycetes</taxon>
        <taxon>Micromonosporales</taxon>
        <taxon>Micromonosporaceae</taxon>
        <taxon>Paractinoplanes</taxon>
    </lineage>
</organism>
<accession>A0ABT1DJ70</accession>
<name>A0ABT1DJ70_9ACTN</name>
<dbReference type="EMBL" id="JAMYJR010000009">
    <property type="protein sequence ID" value="MCO8270882.1"/>
    <property type="molecule type" value="Genomic_DNA"/>
</dbReference>
<reference evidence="1 2" key="1">
    <citation type="submission" date="2022-06" db="EMBL/GenBank/DDBJ databases">
        <title>New Species of the Genus Actinoplanes, ActinopZanes ferrugineus.</title>
        <authorList>
            <person name="Ding P."/>
        </authorList>
    </citation>
    <scope>NUCLEOTIDE SEQUENCE [LARGE SCALE GENOMIC DNA]</scope>
    <source>
        <strain evidence="1 2">TRM88003</strain>
    </source>
</reference>
<sequence length="48" mass="5560">MSKPLRCRIGWHKWVRRFNAEGSRYSQCERCGNDDGRGRPHWGAGPMG</sequence>